<dbReference type="CDD" id="cd09602">
    <property type="entry name" value="M1_APN"/>
    <property type="match status" value="1"/>
</dbReference>
<dbReference type="PANTHER" id="PTHR11533">
    <property type="entry name" value="PROTEASE M1 ZINC METALLOPROTEASE"/>
    <property type="match status" value="1"/>
</dbReference>
<dbReference type="EC" id="3.4.11.2" evidence="4"/>
<dbReference type="AlphaFoldDB" id="A0A8J6Q5U1"/>
<evidence type="ECO:0000313" key="15">
    <source>
        <dbReference type="Proteomes" id="UP000621516"/>
    </source>
</evidence>
<dbReference type="InterPro" id="IPR027268">
    <property type="entry name" value="Peptidase_M4/M1_CTD_sf"/>
</dbReference>
<keyword evidence="15" id="KW-1185">Reference proteome</keyword>
<accession>A0A8J6Q5U1</accession>
<evidence type="ECO:0000256" key="9">
    <source>
        <dbReference type="ARBA" id="ARBA00022801"/>
    </source>
</evidence>
<keyword evidence="10" id="KW-0862">Zinc</keyword>
<dbReference type="InterPro" id="IPR042097">
    <property type="entry name" value="Aminopeptidase_N-like_N_sf"/>
</dbReference>
<keyword evidence="8" id="KW-0479">Metal-binding</keyword>
<comment type="similarity">
    <text evidence="3">Belongs to the peptidase M1 family.</text>
</comment>
<evidence type="ECO:0000256" key="7">
    <source>
        <dbReference type="ARBA" id="ARBA00022670"/>
    </source>
</evidence>
<evidence type="ECO:0000313" key="14">
    <source>
        <dbReference type="EMBL" id="MBD0824889.1"/>
    </source>
</evidence>
<keyword evidence="7" id="KW-0645">Protease</keyword>
<dbReference type="GO" id="GO:0016020">
    <property type="term" value="C:membrane"/>
    <property type="evidence" value="ECO:0007669"/>
    <property type="project" value="TreeGrafter"/>
</dbReference>
<dbReference type="GO" id="GO:0005615">
    <property type="term" value="C:extracellular space"/>
    <property type="evidence" value="ECO:0007669"/>
    <property type="project" value="TreeGrafter"/>
</dbReference>
<dbReference type="InterPro" id="IPR050344">
    <property type="entry name" value="Peptidase_M1_aminopeptidases"/>
</dbReference>
<dbReference type="GO" id="GO:0042277">
    <property type="term" value="F:peptide binding"/>
    <property type="evidence" value="ECO:0007669"/>
    <property type="project" value="TreeGrafter"/>
</dbReference>
<dbReference type="GO" id="GO:0016285">
    <property type="term" value="F:alanyl aminopeptidase activity"/>
    <property type="evidence" value="ECO:0007669"/>
    <property type="project" value="UniProtKB-EC"/>
</dbReference>
<dbReference type="RefSeq" id="WP_188224187.1">
    <property type="nucleotide sequence ID" value="NZ_JACVXD010000008.1"/>
</dbReference>
<gene>
    <name evidence="14" type="ORF">ICJ85_12765</name>
</gene>
<dbReference type="Proteomes" id="UP000621516">
    <property type="component" value="Unassembled WGS sequence"/>
</dbReference>
<dbReference type="Gene3D" id="2.60.40.1730">
    <property type="entry name" value="tricorn interacting facor f3 domain"/>
    <property type="match status" value="1"/>
</dbReference>
<dbReference type="GO" id="GO:0008270">
    <property type="term" value="F:zinc ion binding"/>
    <property type="evidence" value="ECO:0007669"/>
    <property type="project" value="InterPro"/>
</dbReference>
<dbReference type="SUPFAM" id="SSF63737">
    <property type="entry name" value="Leukotriene A4 hydrolase N-terminal domain"/>
    <property type="match status" value="1"/>
</dbReference>
<dbReference type="InterPro" id="IPR014782">
    <property type="entry name" value="Peptidase_M1_dom"/>
</dbReference>
<evidence type="ECO:0000256" key="5">
    <source>
        <dbReference type="ARBA" id="ARBA00015611"/>
    </source>
</evidence>
<dbReference type="GO" id="GO:0043171">
    <property type="term" value="P:peptide catabolic process"/>
    <property type="evidence" value="ECO:0007669"/>
    <property type="project" value="TreeGrafter"/>
</dbReference>
<dbReference type="InterPro" id="IPR001930">
    <property type="entry name" value="Peptidase_M1"/>
</dbReference>
<dbReference type="GO" id="GO:0005737">
    <property type="term" value="C:cytoplasm"/>
    <property type="evidence" value="ECO:0007669"/>
    <property type="project" value="TreeGrafter"/>
</dbReference>
<dbReference type="EMBL" id="JACVXD010000008">
    <property type="protein sequence ID" value="MBD0824889.1"/>
    <property type="molecule type" value="Genomic_DNA"/>
</dbReference>
<evidence type="ECO:0000259" key="13">
    <source>
        <dbReference type="Pfam" id="PF17900"/>
    </source>
</evidence>
<evidence type="ECO:0000256" key="6">
    <source>
        <dbReference type="ARBA" id="ARBA00022438"/>
    </source>
</evidence>
<protein>
    <recommendedName>
        <fullName evidence="5">Aminopeptidase N</fullName>
        <ecNumber evidence="4">3.4.11.2</ecNumber>
    </recommendedName>
</protein>
<dbReference type="Pfam" id="PF17900">
    <property type="entry name" value="Peptidase_M1_N"/>
    <property type="match status" value="1"/>
</dbReference>
<evidence type="ECO:0000256" key="8">
    <source>
        <dbReference type="ARBA" id="ARBA00022723"/>
    </source>
</evidence>
<dbReference type="SUPFAM" id="SSF55486">
    <property type="entry name" value="Metalloproteases ('zincins'), catalytic domain"/>
    <property type="match status" value="1"/>
</dbReference>
<proteinExistence type="inferred from homology"/>
<dbReference type="PRINTS" id="PR00756">
    <property type="entry name" value="ALADIPTASE"/>
</dbReference>
<keyword evidence="6" id="KW-0031">Aminopeptidase</keyword>
<sequence>MRNLFLVLMLVCVVSCNTKPSEENQLLVEGISSELATYRKKQVSDIVYNLTFNIPLERENAIASNLNLSVQVNDLEHPLYLDFNEDKSHLKSVAVNGENIKINHQREHLIIPQDYLKKGHNEVSVVFDAGEVSLNRNDDYLYTLLVPDRASTLFPCFDQPDLKANYKLEITAPSTWKVLCGGALESEETVNNYTKHVYGLTDKMSTYLFSFVAGVFNETSQKPADMEMTLLYRENDSAKIAASVDAIFEHHQKAVDFLEEYTQYPFPFQKMDYATIPGFQYGGMEHVGAIQYKESSLFLDGTTTQERLLNRARLIAHETAHMWFGDLVTMKWFDDVWLKEVFANFMADKTVNGSFPNINHDLKFLTSHYPRAYSEDRTQGATPIRQNLGNLKNAGTLYGNIIYHKAPIMMRQLEVIMGEEPFRKGMRNYIKTYANGNATWNDLVELLDNETPIDLKQWSEVWVNKSGRPVISDSIVYDTNGKIERFEVMQHAEDGTENIWTQAFNIGLVYKDSVHLEPVNLDAKQISLTTLAGMPKPEAVVYNYNGLGYGVFPTDFSNHHIYNIKDDVARGFAYINLYENMLSVNVTAMLAFKEMLDGLKVEKEDLIINLISGEIKSIFWKYFTADERDLMLEPLESFLQERLKENLDPSIKKTIFNLYKSVAYSETGKDFLYQVWNKTMTLDNVYLNENDYTSIASALAIFKHEQADDILKTAHEQITNSDRKKNFEFILPALSNDENVRDAFMKSLAKPENREKESWVLDALDCIHHPLRQQSGQKHLKLCLDLLEEIQLTGDIFFPKAWLSATIGAYTSPEAHKVLQEFLAENPNYSPVLKNKLLQATDPLYRVQNLWKTKEV</sequence>
<comment type="cofactor">
    <cofactor evidence="2">
        <name>Zn(2+)</name>
        <dbReference type="ChEBI" id="CHEBI:29105"/>
    </cofactor>
</comment>
<organism evidence="14 15">
    <name type="scientific">Aestuariibaculum marinum</name>
    <dbReference type="NCBI Taxonomy" id="2683592"/>
    <lineage>
        <taxon>Bacteria</taxon>
        <taxon>Pseudomonadati</taxon>
        <taxon>Bacteroidota</taxon>
        <taxon>Flavobacteriia</taxon>
        <taxon>Flavobacteriales</taxon>
        <taxon>Flavobacteriaceae</taxon>
    </lineage>
</organism>
<keyword evidence="11" id="KW-0482">Metalloprotease</keyword>
<comment type="catalytic activity">
    <reaction evidence="1">
        <text>Release of an N-terminal amino acid, Xaa-|-Yaa- from a peptide, amide or arylamide. Xaa is preferably Ala, but may be most amino acids including Pro (slow action). When a terminal hydrophobic residue is followed by a prolyl residue, the two may be released as an intact Xaa-Pro dipeptide.</text>
        <dbReference type="EC" id="3.4.11.2"/>
    </reaction>
</comment>
<evidence type="ECO:0000259" key="12">
    <source>
        <dbReference type="Pfam" id="PF01433"/>
    </source>
</evidence>
<dbReference type="PANTHER" id="PTHR11533:SF174">
    <property type="entry name" value="PUROMYCIN-SENSITIVE AMINOPEPTIDASE-RELATED"/>
    <property type="match status" value="1"/>
</dbReference>
<comment type="caution">
    <text evidence="14">The sequence shown here is derived from an EMBL/GenBank/DDBJ whole genome shotgun (WGS) entry which is preliminary data.</text>
</comment>
<keyword evidence="9" id="KW-0378">Hydrolase</keyword>
<dbReference type="GO" id="GO:0006508">
    <property type="term" value="P:proteolysis"/>
    <property type="evidence" value="ECO:0007669"/>
    <property type="project" value="UniProtKB-KW"/>
</dbReference>
<name>A0A8J6Q5U1_9FLAO</name>
<dbReference type="GO" id="GO:0070006">
    <property type="term" value="F:metalloaminopeptidase activity"/>
    <property type="evidence" value="ECO:0007669"/>
    <property type="project" value="TreeGrafter"/>
</dbReference>
<feature type="domain" description="Aminopeptidase N-like N-terminal" evidence="13">
    <location>
        <begin position="83"/>
        <end position="208"/>
    </location>
</feature>
<evidence type="ECO:0000256" key="2">
    <source>
        <dbReference type="ARBA" id="ARBA00001947"/>
    </source>
</evidence>
<dbReference type="Pfam" id="PF01433">
    <property type="entry name" value="Peptidase_M1"/>
    <property type="match status" value="1"/>
</dbReference>
<evidence type="ECO:0000256" key="11">
    <source>
        <dbReference type="ARBA" id="ARBA00023049"/>
    </source>
</evidence>
<evidence type="ECO:0000256" key="3">
    <source>
        <dbReference type="ARBA" id="ARBA00010136"/>
    </source>
</evidence>
<evidence type="ECO:0000256" key="4">
    <source>
        <dbReference type="ARBA" id="ARBA00012564"/>
    </source>
</evidence>
<dbReference type="Gene3D" id="1.10.390.10">
    <property type="entry name" value="Neutral Protease Domain 2"/>
    <property type="match status" value="1"/>
</dbReference>
<dbReference type="InterPro" id="IPR045357">
    <property type="entry name" value="Aminopeptidase_N-like_N"/>
</dbReference>
<evidence type="ECO:0000256" key="10">
    <source>
        <dbReference type="ARBA" id="ARBA00022833"/>
    </source>
</evidence>
<feature type="domain" description="Peptidase M1 membrane alanine aminopeptidase" evidence="12">
    <location>
        <begin position="248"/>
        <end position="462"/>
    </location>
</feature>
<evidence type="ECO:0000256" key="1">
    <source>
        <dbReference type="ARBA" id="ARBA00000098"/>
    </source>
</evidence>
<reference evidence="14 15" key="1">
    <citation type="journal article" date="2018" name="J. Microbiol.">
        <title>Aestuariibaculum marinum sp. nov., a marine bacterium isolated from seawater in South Korea.</title>
        <authorList>
            <person name="Choi J."/>
            <person name="Lee D."/>
            <person name="Jang J.H."/>
            <person name="Cha S."/>
            <person name="Seo T."/>
        </authorList>
    </citation>
    <scope>NUCLEOTIDE SEQUENCE [LARGE SCALE GENOMIC DNA]</scope>
    <source>
        <strain evidence="14 15">IP7</strain>
    </source>
</reference>